<proteinExistence type="predicted"/>
<gene>
    <name evidence="1" type="ORF">Daesc_005662</name>
</gene>
<reference evidence="1 2" key="1">
    <citation type="journal article" date="2024" name="Front Chem Biol">
        <title>Unveiling the potential of Daldinia eschscholtzii MFLUCC 19-0629 through bioactivity and bioinformatics studies for enhanced sustainable agriculture production.</title>
        <authorList>
            <person name="Brooks S."/>
            <person name="Weaver J.A."/>
            <person name="Klomchit A."/>
            <person name="Alharthi S.A."/>
            <person name="Onlamun T."/>
            <person name="Nurani R."/>
            <person name="Vong T.K."/>
            <person name="Alberti F."/>
            <person name="Greco C."/>
        </authorList>
    </citation>
    <scope>NUCLEOTIDE SEQUENCE [LARGE SCALE GENOMIC DNA]</scope>
    <source>
        <strain evidence="1">MFLUCC 19-0629</strain>
    </source>
</reference>
<evidence type="ECO:0000313" key="1">
    <source>
        <dbReference type="EMBL" id="KAK6953359.1"/>
    </source>
</evidence>
<sequence length="217" mass="25340">MSRPHGRSIHEFGLTRCDFDEPPMWLYDIMEYMGAEEPIERSSWQSLQVKWRHLRVTEYNISLPNFAYVFNTVNMQCMPPPRMKHRDLIVDNYRAAGGDLATLRRIGATFIANMEVYECIELAFAVRGEAFPDTNHIVIDLYKRLAHGWYELTTGNPFIIGQQKMLHEYKSEFNNARIEKVTVAAHERSEMFNVHLLFMVTHLTREEEVIRVNGVSG</sequence>
<accession>A0AAX6ML58</accession>
<protein>
    <submittedName>
        <fullName evidence="1">Uncharacterized protein</fullName>
    </submittedName>
</protein>
<keyword evidence="2" id="KW-1185">Reference proteome</keyword>
<evidence type="ECO:0000313" key="2">
    <source>
        <dbReference type="Proteomes" id="UP001369815"/>
    </source>
</evidence>
<dbReference type="EMBL" id="JBANMG010000005">
    <property type="protein sequence ID" value="KAK6953359.1"/>
    <property type="molecule type" value="Genomic_DNA"/>
</dbReference>
<comment type="caution">
    <text evidence="1">The sequence shown here is derived from an EMBL/GenBank/DDBJ whole genome shotgun (WGS) entry which is preliminary data.</text>
</comment>
<name>A0AAX6ML58_9PEZI</name>
<dbReference type="AlphaFoldDB" id="A0AAX6ML58"/>
<organism evidence="1 2">
    <name type="scientific">Daldinia eschscholtzii</name>
    <dbReference type="NCBI Taxonomy" id="292717"/>
    <lineage>
        <taxon>Eukaryota</taxon>
        <taxon>Fungi</taxon>
        <taxon>Dikarya</taxon>
        <taxon>Ascomycota</taxon>
        <taxon>Pezizomycotina</taxon>
        <taxon>Sordariomycetes</taxon>
        <taxon>Xylariomycetidae</taxon>
        <taxon>Xylariales</taxon>
        <taxon>Hypoxylaceae</taxon>
        <taxon>Daldinia</taxon>
    </lineage>
</organism>
<dbReference type="Proteomes" id="UP001369815">
    <property type="component" value="Unassembled WGS sequence"/>
</dbReference>